<evidence type="ECO:0000256" key="10">
    <source>
        <dbReference type="ARBA" id="ARBA00022842"/>
    </source>
</evidence>
<evidence type="ECO:0000256" key="11">
    <source>
        <dbReference type="ARBA" id="ARBA00047899"/>
    </source>
</evidence>
<dbReference type="PROSITE" id="PS00108">
    <property type="entry name" value="PROTEIN_KINASE_ST"/>
    <property type="match status" value="1"/>
</dbReference>
<keyword evidence="5" id="KW-0808">Transferase</keyword>
<feature type="domain" description="Protein kinase" evidence="16">
    <location>
        <begin position="4"/>
        <end position="261"/>
    </location>
</feature>
<dbReference type="PROSITE" id="PS50011">
    <property type="entry name" value="PROTEIN_KINASE_DOM"/>
    <property type="match status" value="1"/>
</dbReference>
<evidence type="ECO:0000256" key="2">
    <source>
        <dbReference type="ARBA" id="ARBA00010886"/>
    </source>
</evidence>
<keyword evidence="18" id="KW-1185">Reference proteome</keyword>
<keyword evidence="6" id="KW-0479">Metal-binding</keyword>
<feature type="binding site" evidence="13">
    <location>
        <position position="43"/>
    </location>
    <ligand>
        <name>ATP</name>
        <dbReference type="ChEBI" id="CHEBI:30616"/>
    </ligand>
</feature>
<feature type="compositionally biased region" description="Acidic residues" evidence="15">
    <location>
        <begin position="363"/>
        <end position="374"/>
    </location>
</feature>
<evidence type="ECO:0000256" key="13">
    <source>
        <dbReference type="PROSITE-ProRule" id="PRU10141"/>
    </source>
</evidence>
<dbReference type="PANTHER" id="PTHR44984:SF1">
    <property type="entry name" value="SERINE_THREONINE-PROTEIN KINASE NEK3"/>
    <property type="match status" value="1"/>
</dbReference>
<evidence type="ECO:0000256" key="3">
    <source>
        <dbReference type="ARBA" id="ARBA00012513"/>
    </source>
</evidence>
<dbReference type="InterPro" id="IPR011009">
    <property type="entry name" value="Kinase-like_dom_sf"/>
</dbReference>
<comment type="catalytic activity">
    <reaction evidence="11">
        <text>L-threonyl-[protein] + ATP = O-phospho-L-threonyl-[protein] + ADP + H(+)</text>
        <dbReference type="Rhea" id="RHEA:46608"/>
        <dbReference type="Rhea" id="RHEA-COMP:11060"/>
        <dbReference type="Rhea" id="RHEA-COMP:11605"/>
        <dbReference type="ChEBI" id="CHEBI:15378"/>
        <dbReference type="ChEBI" id="CHEBI:30013"/>
        <dbReference type="ChEBI" id="CHEBI:30616"/>
        <dbReference type="ChEBI" id="CHEBI:61977"/>
        <dbReference type="ChEBI" id="CHEBI:456216"/>
        <dbReference type="EC" id="2.7.11.1"/>
    </reaction>
</comment>
<evidence type="ECO:0000259" key="16">
    <source>
        <dbReference type="PROSITE" id="PS50011"/>
    </source>
</evidence>
<reference evidence="17" key="1">
    <citation type="submission" date="2025-08" db="UniProtKB">
        <authorList>
            <consortium name="Ensembl"/>
        </authorList>
    </citation>
    <scope>IDENTIFICATION</scope>
</reference>
<keyword evidence="9 13" id="KW-0067">ATP-binding</keyword>
<sequence>MENYNVLMELGEGSFGRVLLVQHKSTRQKYAMKEIRLPKSVFKIEKSWNESIILAKMNHPNIVMYADSFEADGHLHIVMEYCDGGDLLQKIKFQKGKLFPEDIILKWFAQMCLGVNYIHEKHILHRDIKSKNVFLTQNGKIKLGDFGSAVLLKSPMAYVCSYVGTPYYVPPEIWENMPYNNKSDIWSLGCVLYELCTLKHPFQAKSWKHLILKTCKGYYNPLPSHYSYELHYLIKQMFKMNPKYRPSASTILARKCLAKYIGQSSLPEVIRQKWEKGRCSTVIKILENAPLLSSSIASKEDTGGCVRKYDENVKRKQWNKEPSQTLMNILDNADVSLAFKTYTIHKAVSDDLLRGPLTGENSASDEPDGETFMEDAERLEPRSDEEDTYVEIQCEKLII</sequence>
<protein>
    <recommendedName>
        <fullName evidence="3">non-specific serine/threonine protein kinase</fullName>
        <ecNumber evidence="3">2.7.11.1</ecNumber>
    </recommendedName>
</protein>
<comment type="cofactor">
    <cofactor evidence="1">
        <name>Mg(2+)</name>
        <dbReference type="ChEBI" id="CHEBI:18420"/>
    </cofactor>
</comment>
<keyword evidence="8" id="KW-0418">Kinase</keyword>
<dbReference type="GO" id="GO:0004674">
    <property type="term" value="F:protein serine/threonine kinase activity"/>
    <property type="evidence" value="ECO:0007669"/>
    <property type="project" value="UniProtKB-KW"/>
</dbReference>
<dbReference type="InterPro" id="IPR008271">
    <property type="entry name" value="Ser/Thr_kinase_AS"/>
</dbReference>
<dbReference type="GO" id="GO:0046872">
    <property type="term" value="F:metal ion binding"/>
    <property type="evidence" value="ECO:0007669"/>
    <property type="project" value="UniProtKB-KW"/>
</dbReference>
<evidence type="ECO:0000256" key="7">
    <source>
        <dbReference type="ARBA" id="ARBA00022741"/>
    </source>
</evidence>
<evidence type="ECO:0000256" key="8">
    <source>
        <dbReference type="ARBA" id="ARBA00022777"/>
    </source>
</evidence>
<accession>A0A670YHJ0</accession>
<dbReference type="PANTHER" id="PTHR44984">
    <property type="entry name" value="SERINE/THREONINE-PROTEIN KINASE NEK3"/>
    <property type="match status" value="1"/>
</dbReference>
<evidence type="ECO:0000313" key="17">
    <source>
        <dbReference type="Ensembl" id="ENSPTXP00000008055.1"/>
    </source>
</evidence>
<keyword evidence="7 13" id="KW-0547">Nucleotide-binding</keyword>
<evidence type="ECO:0000256" key="6">
    <source>
        <dbReference type="ARBA" id="ARBA00022723"/>
    </source>
</evidence>
<evidence type="ECO:0000256" key="4">
    <source>
        <dbReference type="ARBA" id="ARBA00022527"/>
    </source>
</evidence>
<dbReference type="Gene3D" id="1.10.510.10">
    <property type="entry name" value="Transferase(Phosphotransferase) domain 1"/>
    <property type="match status" value="1"/>
</dbReference>
<dbReference type="EC" id="2.7.11.1" evidence="3"/>
<evidence type="ECO:0000256" key="15">
    <source>
        <dbReference type="SAM" id="MobiDB-lite"/>
    </source>
</evidence>
<comment type="similarity">
    <text evidence="2">Belongs to the protein kinase superfamily. NEK Ser/Thr protein kinase family. NIMA subfamily.</text>
</comment>
<dbReference type="FunFam" id="3.30.200.20:FF:000097">
    <property type="entry name" value="Probable serine/threonine-protein kinase nek1"/>
    <property type="match status" value="1"/>
</dbReference>
<dbReference type="GeneTree" id="ENSGT00940000159738"/>
<dbReference type="PRINTS" id="PR00109">
    <property type="entry name" value="TYRKINASE"/>
</dbReference>
<dbReference type="OMA" id="YSYELQY"/>
<dbReference type="AlphaFoldDB" id="A0A670YHJ0"/>
<dbReference type="InterPro" id="IPR000719">
    <property type="entry name" value="Prot_kinase_dom"/>
</dbReference>
<evidence type="ECO:0000256" key="5">
    <source>
        <dbReference type="ARBA" id="ARBA00022679"/>
    </source>
</evidence>
<dbReference type="InterPro" id="IPR001245">
    <property type="entry name" value="Ser-Thr/Tyr_kinase_cat_dom"/>
</dbReference>
<dbReference type="FunFam" id="1.10.510.10:FF:000172">
    <property type="entry name" value="serine/threonine-protein kinase Nek1 isoform X1"/>
    <property type="match status" value="1"/>
</dbReference>
<keyword evidence="4 14" id="KW-0723">Serine/threonine-protein kinase</keyword>
<dbReference type="SUPFAM" id="SSF56112">
    <property type="entry name" value="Protein kinase-like (PK-like)"/>
    <property type="match status" value="1"/>
</dbReference>
<dbReference type="Pfam" id="PF00069">
    <property type="entry name" value="Pkinase"/>
    <property type="match status" value="1"/>
</dbReference>
<gene>
    <name evidence="17" type="primary">NEK3</name>
</gene>
<evidence type="ECO:0000313" key="18">
    <source>
        <dbReference type="Proteomes" id="UP000472273"/>
    </source>
</evidence>
<dbReference type="Gene3D" id="3.30.200.20">
    <property type="entry name" value="Phosphorylase Kinase, domain 1"/>
    <property type="match status" value="1"/>
</dbReference>
<dbReference type="PROSITE" id="PS00107">
    <property type="entry name" value="PROTEIN_KINASE_ATP"/>
    <property type="match status" value="1"/>
</dbReference>
<evidence type="ECO:0000256" key="12">
    <source>
        <dbReference type="ARBA" id="ARBA00048679"/>
    </source>
</evidence>
<organism evidence="17 18">
    <name type="scientific">Pseudonaja textilis</name>
    <name type="common">Eastern brown snake</name>
    <dbReference type="NCBI Taxonomy" id="8673"/>
    <lineage>
        <taxon>Eukaryota</taxon>
        <taxon>Metazoa</taxon>
        <taxon>Chordata</taxon>
        <taxon>Craniata</taxon>
        <taxon>Vertebrata</taxon>
        <taxon>Euteleostomi</taxon>
        <taxon>Lepidosauria</taxon>
        <taxon>Squamata</taxon>
        <taxon>Bifurcata</taxon>
        <taxon>Unidentata</taxon>
        <taxon>Episquamata</taxon>
        <taxon>Toxicofera</taxon>
        <taxon>Serpentes</taxon>
        <taxon>Colubroidea</taxon>
        <taxon>Elapidae</taxon>
        <taxon>Hydrophiinae</taxon>
        <taxon>Pseudonaja</taxon>
    </lineage>
</organism>
<proteinExistence type="inferred from homology"/>
<evidence type="ECO:0000256" key="9">
    <source>
        <dbReference type="ARBA" id="ARBA00022840"/>
    </source>
</evidence>
<comment type="catalytic activity">
    <reaction evidence="12">
        <text>L-seryl-[protein] + ATP = O-phospho-L-seryl-[protein] + ADP + H(+)</text>
        <dbReference type="Rhea" id="RHEA:17989"/>
        <dbReference type="Rhea" id="RHEA-COMP:9863"/>
        <dbReference type="Rhea" id="RHEA-COMP:11604"/>
        <dbReference type="ChEBI" id="CHEBI:15378"/>
        <dbReference type="ChEBI" id="CHEBI:29999"/>
        <dbReference type="ChEBI" id="CHEBI:30616"/>
        <dbReference type="ChEBI" id="CHEBI:83421"/>
        <dbReference type="ChEBI" id="CHEBI:456216"/>
        <dbReference type="EC" id="2.7.11.1"/>
    </reaction>
</comment>
<evidence type="ECO:0000256" key="14">
    <source>
        <dbReference type="RuleBase" id="RU000304"/>
    </source>
</evidence>
<dbReference type="GO" id="GO:0005524">
    <property type="term" value="F:ATP binding"/>
    <property type="evidence" value="ECO:0007669"/>
    <property type="project" value="UniProtKB-UniRule"/>
</dbReference>
<reference evidence="17" key="2">
    <citation type="submission" date="2025-09" db="UniProtKB">
        <authorList>
            <consortium name="Ensembl"/>
        </authorList>
    </citation>
    <scope>IDENTIFICATION</scope>
</reference>
<dbReference type="Proteomes" id="UP000472273">
    <property type="component" value="Unplaced"/>
</dbReference>
<dbReference type="InterPro" id="IPR017441">
    <property type="entry name" value="Protein_kinase_ATP_BS"/>
</dbReference>
<name>A0A670YHJ0_PSETE</name>
<evidence type="ECO:0000256" key="1">
    <source>
        <dbReference type="ARBA" id="ARBA00001946"/>
    </source>
</evidence>
<dbReference type="Ensembl" id="ENSPTXT00000008336.1">
    <property type="protein sequence ID" value="ENSPTXP00000008055.1"/>
    <property type="gene ID" value="ENSPTXG00000005853.1"/>
</dbReference>
<dbReference type="SMART" id="SM00220">
    <property type="entry name" value="S_TKc"/>
    <property type="match status" value="1"/>
</dbReference>
<feature type="region of interest" description="Disordered" evidence="15">
    <location>
        <begin position="355"/>
        <end position="387"/>
    </location>
</feature>
<keyword evidence="10" id="KW-0460">Magnesium</keyword>